<dbReference type="GO" id="GO:0016887">
    <property type="term" value="F:ATP hydrolysis activity"/>
    <property type="evidence" value="ECO:0007669"/>
    <property type="project" value="InterPro"/>
</dbReference>
<keyword evidence="6" id="KW-0547">Nucleotide-binding</keyword>
<keyword evidence="10" id="KW-0067">ATP-binding</keyword>
<reference evidence="17" key="1">
    <citation type="submission" date="2017-02" db="EMBL/GenBank/DDBJ databases">
        <authorList>
            <person name="Varghese N."/>
            <person name="Submissions S."/>
        </authorList>
    </citation>
    <scope>NUCLEOTIDE SEQUENCE [LARGE SCALE GENOMIC DNA]</scope>
    <source>
        <strain evidence="17">DSM 19608</strain>
    </source>
</reference>
<comment type="similarity">
    <text evidence="1">Belongs to the SMC family. SbcC subfamily.</text>
</comment>
<evidence type="ECO:0000256" key="14">
    <source>
        <dbReference type="SAM" id="Coils"/>
    </source>
</evidence>
<evidence type="ECO:0000256" key="13">
    <source>
        <dbReference type="ARBA" id="ARBA00055999"/>
    </source>
</evidence>
<evidence type="ECO:0000256" key="11">
    <source>
        <dbReference type="ARBA" id="ARBA00023054"/>
    </source>
</evidence>
<keyword evidence="4" id="KW-0235">DNA replication</keyword>
<dbReference type="Gene3D" id="3.40.50.300">
    <property type="entry name" value="P-loop containing nucleotide triphosphate hydrolases"/>
    <property type="match status" value="2"/>
</dbReference>
<organism evidence="16 17">
    <name type="scientific">Vibrio cincinnatiensis DSM 19608</name>
    <dbReference type="NCBI Taxonomy" id="1123491"/>
    <lineage>
        <taxon>Bacteria</taxon>
        <taxon>Pseudomonadati</taxon>
        <taxon>Pseudomonadota</taxon>
        <taxon>Gammaproteobacteria</taxon>
        <taxon>Vibrionales</taxon>
        <taxon>Vibrionaceae</taxon>
        <taxon>Vibrio</taxon>
    </lineage>
</organism>
<dbReference type="Pfam" id="PF13476">
    <property type="entry name" value="AAA_23"/>
    <property type="match status" value="1"/>
</dbReference>
<dbReference type="GO" id="GO:0005524">
    <property type="term" value="F:ATP binding"/>
    <property type="evidence" value="ECO:0007669"/>
    <property type="project" value="UniProtKB-KW"/>
</dbReference>
<evidence type="ECO:0000256" key="7">
    <source>
        <dbReference type="ARBA" id="ARBA00022759"/>
    </source>
</evidence>
<feature type="coiled-coil region" evidence="14">
    <location>
        <begin position="553"/>
        <end position="680"/>
    </location>
</feature>
<evidence type="ECO:0000313" key="16">
    <source>
        <dbReference type="EMBL" id="SJZ55224.1"/>
    </source>
</evidence>
<keyword evidence="5" id="KW-0540">Nuclease</keyword>
<dbReference type="InterPro" id="IPR038729">
    <property type="entry name" value="Rad50/SbcC_AAA"/>
</dbReference>
<keyword evidence="12" id="KW-0233">DNA recombination</keyword>
<dbReference type="Proteomes" id="UP000190834">
    <property type="component" value="Unassembled WGS sequence"/>
</dbReference>
<comment type="subunit">
    <text evidence="2">Heterodimer of SbcC and SbcD.</text>
</comment>
<name>A0A1T4LL73_VIBCI</name>
<dbReference type="SUPFAM" id="SSF52540">
    <property type="entry name" value="P-loop containing nucleoside triphosphate hydrolases"/>
    <property type="match status" value="2"/>
</dbReference>
<dbReference type="OrthoDB" id="9795626at2"/>
<feature type="domain" description="Rad50/SbcC-type AAA" evidence="15">
    <location>
        <begin position="5"/>
        <end position="212"/>
    </location>
</feature>
<evidence type="ECO:0000256" key="3">
    <source>
        <dbReference type="ARBA" id="ARBA00013368"/>
    </source>
</evidence>
<dbReference type="GO" id="GO:0004519">
    <property type="term" value="F:endonuclease activity"/>
    <property type="evidence" value="ECO:0007669"/>
    <property type="project" value="UniProtKB-KW"/>
</dbReference>
<dbReference type="GeneID" id="70582007"/>
<proteinExistence type="inferred from homology"/>
<feature type="coiled-coil region" evidence="14">
    <location>
        <begin position="397"/>
        <end position="431"/>
    </location>
</feature>
<gene>
    <name evidence="16" type="ORF">SAMN02745782_00626</name>
</gene>
<dbReference type="GO" id="GO:0006260">
    <property type="term" value="P:DNA replication"/>
    <property type="evidence" value="ECO:0007669"/>
    <property type="project" value="UniProtKB-KW"/>
</dbReference>
<keyword evidence="9 16" id="KW-0269">Exonuclease</keyword>
<dbReference type="PANTHER" id="PTHR32114:SF2">
    <property type="entry name" value="ABC TRANSPORTER ABCH.3"/>
    <property type="match status" value="1"/>
</dbReference>
<keyword evidence="8" id="KW-0378">Hydrolase</keyword>
<keyword evidence="11 14" id="KW-0175">Coiled coil</keyword>
<keyword evidence="17" id="KW-1185">Reference proteome</keyword>
<evidence type="ECO:0000256" key="12">
    <source>
        <dbReference type="ARBA" id="ARBA00023172"/>
    </source>
</evidence>
<dbReference type="AlphaFoldDB" id="A0A1T4LL73"/>
<sequence>MRPIQLTLQAFGPFASQQVIDFSQFGHAPLFLINGPTGAGKSSILDAICFALYGETTGSERSGDQMRCDYAPSSVLTEVQFIFELNQRRFMITRSPDQEVAKQRGEGTTKKNHAASLVELLDLGDEKLIAHRPTPVSKAMLELIGLDVKQFRQVMVIPQGKFRELLIANSKEREQIFGQLFQTQIYVQIERELLDRAAGIRKQKEQFDHQIKGALEVTSLSSEEALQAEIFATKPLVQQSEQAYQASQKQLDAIKQHWNDAQELQKQFHLQAELEKEKMAMLAQQPAIETLRNRLQQAQKAARLDLPYQQSREAQRQLDLAKQAKITKQQAFSLAEKQLEEATLAYQQAAKSAEQVELLNQQLYELEGVGKKFAALEEQKKLHHTAKQQWLTAQQAAEQAQLKVQTLETQLQAQYEELEKIHQQKSRLEAKLLTQTQVSDHITLRLKQQSLVKKKGDLADQFKRVDSGYQVAQTDAQQARQQADQLELRWHTNQAAELAQRLSEGEACPVCGSHTHPNIAQFSSDVVTKGQVKQAREGQKKAEASEIEWLKQYQQVKNELSYLEQELQQVAEQITQKQIADLAVLQEQGKQLTQEIEQLSRLNPQQLEVNITQLEQDLRTTRSQAEQQKSALEQATLREIEAHTQVTHLQAEISSDFTHVDEVREKYSVIHKQIKALQQAEQSARTHLTQTQNHCSATQSSLTSANEQCETWLKEWQRMQQEWQQALTQSPFTDQEHYLQARVDDSSITEMEGKIRQFEQLWSTLQGKLDNLQQALADKPFPQLTDIQTQMEAQQRDLTAKLNDFTQHRSRLDSLQQVSKKLVRLHEHNETLEKEYQVYGTLSDIANGRTGAKVSLHRFVLGVLLDDVLIQASQRLQRMSKGRYWLKRKEDRAKGNAGSGLDLMVEDAYTGKWRDVATLSGGESFMAALSLALGLSDVVQSYSGGIRLDTLFIDEGFGSLDPESLDLAIQTLIDLQQGGRCIGIISHVAELKEQIALRLDVETSVRGSTIKLIV</sequence>
<evidence type="ECO:0000256" key="1">
    <source>
        <dbReference type="ARBA" id="ARBA00006930"/>
    </source>
</evidence>
<dbReference type="STRING" id="1123491.SAMN02745782_00626"/>
<dbReference type="RefSeq" id="WP_078925021.1">
    <property type="nucleotide sequence ID" value="NZ_FUXB01000003.1"/>
</dbReference>
<keyword evidence="7" id="KW-0255">Endonuclease</keyword>
<dbReference type="Gene3D" id="1.10.287.1490">
    <property type="match status" value="1"/>
</dbReference>
<evidence type="ECO:0000259" key="15">
    <source>
        <dbReference type="Pfam" id="PF13476"/>
    </source>
</evidence>
<dbReference type="InterPro" id="IPR027417">
    <property type="entry name" value="P-loop_NTPase"/>
</dbReference>
<dbReference type="Pfam" id="PF13558">
    <property type="entry name" value="SbcC_Walker_B"/>
    <property type="match status" value="1"/>
</dbReference>
<comment type="function">
    <text evidence="13">SbcCD cleaves DNA hairpin structures. These structures can inhibit DNA replication and are intermediates in certain DNA recombination reactions. The complex acts as a 3'-&gt;5' double strand exonuclease that can open hairpins. It also has a 5' single-strand endonuclease activity.</text>
</comment>
<dbReference type="GO" id="GO:0006310">
    <property type="term" value="P:DNA recombination"/>
    <property type="evidence" value="ECO:0007669"/>
    <property type="project" value="UniProtKB-KW"/>
</dbReference>
<dbReference type="EMBL" id="FUXB01000003">
    <property type="protein sequence ID" value="SJZ55224.1"/>
    <property type="molecule type" value="Genomic_DNA"/>
</dbReference>
<evidence type="ECO:0000256" key="6">
    <source>
        <dbReference type="ARBA" id="ARBA00022741"/>
    </source>
</evidence>
<evidence type="ECO:0000256" key="10">
    <source>
        <dbReference type="ARBA" id="ARBA00022840"/>
    </source>
</evidence>
<evidence type="ECO:0000256" key="2">
    <source>
        <dbReference type="ARBA" id="ARBA00011322"/>
    </source>
</evidence>
<dbReference type="GO" id="GO:0004527">
    <property type="term" value="F:exonuclease activity"/>
    <property type="evidence" value="ECO:0007669"/>
    <property type="project" value="UniProtKB-KW"/>
</dbReference>
<evidence type="ECO:0000256" key="9">
    <source>
        <dbReference type="ARBA" id="ARBA00022839"/>
    </source>
</evidence>
<evidence type="ECO:0000256" key="8">
    <source>
        <dbReference type="ARBA" id="ARBA00022801"/>
    </source>
</evidence>
<dbReference type="GO" id="GO:0006302">
    <property type="term" value="P:double-strand break repair"/>
    <property type="evidence" value="ECO:0007669"/>
    <property type="project" value="InterPro"/>
</dbReference>
<evidence type="ECO:0000256" key="5">
    <source>
        <dbReference type="ARBA" id="ARBA00022722"/>
    </source>
</evidence>
<evidence type="ECO:0000313" key="17">
    <source>
        <dbReference type="Proteomes" id="UP000190834"/>
    </source>
</evidence>
<protein>
    <recommendedName>
        <fullName evidence="3">Nuclease SbcCD subunit C</fullName>
    </recommendedName>
</protein>
<evidence type="ECO:0000256" key="4">
    <source>
        <dbReference type="ARBA" id="ARBA00022705"/>
    </source>
</evidence>
<accession>A0A1T4LL73</accession>
<dbReference type="FunFam" id="3.40.50.300:FF:001446">
    <property type="entry name" value="DsDNA exonuclease SbcC"/>
    <property type="match status" value="1"/>
</dbReference>
<dbReference type="PANTHER" id="PTHR32114">
    <property type="entry name" value="ABC TRANSPORTER ABCH.3"/>
    <property type="match status" value="1"/>
</dbReference>